<keyword evidence="2" id="KW-1133">Transmembrane helix</keyword>
<dbReference type="PANTHER" id="PTHR40465">
    <property type="entry name" value="CHROMOSOME 1, WHOLE GENOME SHOTGUN SEQUENCE"/>
    <property type="match status" value="1"/>
</dbReference>
<feature type="transmembrane region" description="Helical" evidence="2">
    <location>
        <begin position="147"/>
        <end position="167"/>
    </location>
</feature>
<evidence type="ECO:0000256" key="2">
    <source>
        <dbReference type="SAM" id="Phobius"/>
    </source>
</evidence>
<feature type="region of interest" description="Disordered" evidence="1">
    <location>
        <begin position="341"/>
        <end position="366"/>
    </location>
</feature>
<accession>A0A4Y7PK73</accession>
<keyword evidence="2" id="KW-0472">Membrane</keyword>
<evidence type="ECO:0000259" key="3">
    <source>
        <dbReference type="Pfam" id="PF20152"/>
    </source>
</evidence>
<dbReference type="STRING" id="50990.A0A4Y7PK73"/>
<feature type="transmembrane region" description="Helical" evidence="2">
    <location>
        <begin position="224"/>
        <end position="244"/>
    </location>
</feature>
<keyword evidence="2" id="KW-0812">Transmembrane</keyword>
<dbReference type="InterPro" id="IPR045339">
    <property type="entry name" value="DUF6534"/>
</dbReference>
<dbReference type="EMBL" id="ML170268">
    <property type="protein sequence ID" value="TDL15625.1"/>
    <property type="molecule type" value="Genomic_DNA"/>
</dbReference>
<gene>
    <name evidence="4" type="ORF">BD410DRAFT_845048</name>
</gene>
<dbReference type="Proteomes" id="UP000294933">
    <property type="component" value="Unassembled WGS sequence"/>
</dbReference>
<feature type="domain" description="DUF6534" evidence="3">
    <location>
        <begin position="188"/>
        <end position="270"/>
    </location>
</feature>
<organism evidence="4 5">
    <name type="scientific">Rickenella mellea</name>
    <dbReference type="NCBI Taxonomy" id="50990"/>
    <lineage>
        <taxon>Eukaryota</taxon>
        <taxon>Fungi</taxon>
        <taxon>Dikarya</taxon>
        <taxon>Basidiomycota</taxon>
        <taxon>Agaricomycotina</taxon>
        <taxon>Agaricomycetes</taxon>
        <taxon>Hymenochaetales</taxon>
        <taxon>Rickenellaceae</taxon>
        <taxon>Rickenella</taxon>
    </lineage>
</organism>
<dbReference type="VEuPathDB" id="FungiDB:BD410DRAFT_845048"/>
<dbReference type="PANTHER" id="PTHR40465:SF1">
    <property type="entry name" value="DUF6534 DOMAIN-CONTAINING PROTEIN"/>
    <property type="match status" value="1"/>
</dbReference>
<sequence>MALLNSTDQPLGLNIEVFMGPALIGVFSSATFYLLTCYMTYQYFNRFQDDVWYYKFSVAIVWYLSFINLTDSPRPMTEIRTTDTAHLICGITMIYQFLILHYGQPETMLTIPRTLLVMLMLNTVSEIVCHTNVILKVWKLSAHKKETAVTLFALILIRTAFSIGMAVEAFKIPSFLRWTFIGTLVLDIILDMTLCAVLSYFLLANRTRNPNSRTDPIVFRIIQYLVGTGVLSCACGILTLISVLAFPKTLIYLTPLILLEKLSVLSFLVMSDSEFFSSFGVAKYQVLCRINSRHMLRRMHGRFVVVCRACVALNTPVPKRNSDFSDVELVKKVPPFLRISDSETTGSHNGRSSVLSDHPDYGKCDA</sequence>
<evidence type="ECO:0000313" key="5">
    <source>
        <dbReference type="Proteomes" id="UP000294933"/>
    </source>
</evidence>
<feature type="transmembrane region" description="Helical" evidence="2">
    <location>
        <begin position="115"/>
        <end position="135"/>
    </location>
</feature>
<proteinExistence type="predicted"/>
<keyword evidence="5" id="KW-1185">Reference proteome</keyword>
<evidence type="ECO:0000313" key="4">
    <source>
        <dbReference type="EMBL" id="TDL15625.1"/>
    </source>
</evidence>
<name>A0A4Y7PK73_9AGAM</name>
<reference evidence="4 5" key="1">
    <citation type="submission" date="2018-06" db="EMBL/GenBank/DDBJ databases">
        <title>A transcriptomic atlas of mushroom development highlights an independent origin of complex multicellularity.</title>
        <authorList>
            <consortium name="DOE Joint Genome Institute"/>
            <person name="Krizsan K."/>
            <person name="Almasi E."/>
            <person name="Merenyi Z."/>
            <person name="Sahu N."/>
            <person name="Viragh M."/>
            <person name="Koszo T."/>
            <person name="Mondo S."/>
            <person name="Kiss B."/>
            <person name="Balint B."/>
            <person name="Kues U."/>
            <person name="Barry K."/>
            <person name="Hegedus J.C."/>
            <person name="Henrissat B."/>
            <person name="Johnson J."/>
            <person name="Lipzen A."/>
            <person name="Ohm R."/>
            <person name="Nagy I."/>
            <person name="Pangilinan J."/>
            <person name="Yan J."/>
            <person name="Xiong Y."/>
            <person name="Grigoriev I.V."/>
            <person name="Hibbett D.S."/>
            <person name="Nagy L.G."/>
        </authorList>
    </citation>
    <scope>NUCLEOTIDE SEQUENCE [LARGE SCALE GENOMIC DNA]</scope>
    <source>
        <strain evidence="4 5">SZMC22713</strain>
    </source>
</reference>
<feature type="transmembrane region" description="Helical" evidence="2">
    <location>
        <begin position="84"/>
        <end position="103"/>
    </location>
</feature>
<dbReference type="AlphaFoldDB" id="A0A4Y7PK73"/>
<dbReference type="Pfam" id="PF20152">
    <property type="entry name" value="DUF6534"/>
    <property type="match status" value="1"/>
</dbReference>
<feature type="transmembrane region" description="Helical" evidence="2">
    <location>
        <begin position="179"/>
        <end position="203"/>
    </location>
</feature>
<evidence type="ECO:0000256" key="1">
    <source>
        <dbReference type="SAM" id="MobiDB-lite"/>
    </source>
</evidence>
<protein>
    <recommendedName>
        <fullName evidence="3">DUF6534 domain-containing protein</fullName>
    </recommendedName>
</protein>
<feature type="compositionally biased region" description="Basic and acidic residues" evidence="1">
    <location>
        <begin position="357"/>
        <end position="366"/>
    </location>
</feature>
<feature type="transmembrane region" description="Helical" evidence="2">
    <location>
        <begin position="21"/>
        <end position="41"/>
    </location>
</feature>
<feature type="compositionally biased region" description="Polar residues" evidence="1">
    <location>
        <begin position="342"/>
        <end position="355"/>
    </location>
</feature>